<dbReference type="Proteomes" id="UP001519343">
    <property type="component" value="Unassembled WGS sequence"/>
</dbReference>
<gene>
    <name evidence="1" type="ORF">J2Z37_003347</name>
</gene>
<dbReference type="PANTHER" id="PTHR32487:SF0">
    <property type="entry name" value="3-OXO-DELTA(4,5)-STEROID 5-BETA-REDUCTASE"/>
    <property type="match status" value="1"/>
</dbReference>
<dbReference type="PANTHER" id="PTHR32487">
    <property type="entry name" value="3-OXO-DELTA(4,5)-STEROID 5-BETA-REDUCTASE"/>
    <property type="match status" value="1"/>
</dbReference>
<sequence length="139" mass="16533">MLKDASLLARGAVWAATDDRCSFEVFNITNGDFFRWEHLWPKFAEFFKMDYAPLQTISLKDMMPLQRNTWEKMVSKYRLQSVPFEKVVTWRFGDLVFGREFDVMSDTTKIKQFGFTEVLGSEEMFLRIFQEFKSKKIIP</sequence>
<protein>
    <submittedName>
        <fullName evidence="1">Uncharacterized protein</fullName>
    </submittedName>
</protein>
<comment type="caution">
    <text evidence="1">The sequence shown here is derived from an EMBL/GenBank/DDBJ whole genome shotgun (WGS) entry which is preliminary data.</text>
</comment>
<evidence type="ECO:0000313" key="2">
    <source>
        <dbReference type="Proteomes" id="UP001519343"/>
    </source>
</evidence>
<dbReference type="InterPro" id="IPR036291">
    <property type="entry name" value="NAD(P)-bd_dom_sf"/>
</dbReference>
<evidence type="ECO:0000313" key="1">
    <source>
        <dbReference type="EMBL" id="MBP1933334.1"/>
    </source>
</evidence>
<accession>A0ABS4GSS6</accession>
<dbReference type="Gene3D" id="3.40.50.720">
    <property type="entry name" value="NAD(P)-binding Rossmann-like Domain"/>
    <property type="match status" value="1"/>
</dbReference>
<name>A0ABS4GSS6_9BACL</name>
<keyword evidence="2" id="KW-1185">Reference proteome</keyword>
<dbReference type="SUPFAM" id="SSF51735">
    <property type="entry name" value="NAD(P)-binding Rossmann-fold domains"/>
    <property type="match status" value="1"/>
</dbReference>
<dbReference type="EMBL" id="JAGGKT010000010">
    <property type="protein sequence ID" value="MBP1933334.1"/>
    <property type="molecule type" value="Genomic_DNA"/>
</dbReference>
<organism evidence="1 2">
    <name type="scientific">Ammoniphilus resinae</name>
    <dbReference type="NCBI Taxonomy" id="861532"/>
    <lineage>
        <taxon>Bacteria</taxon>
        <taxon>Bacillati</taxon>
        <taxon>Bacillota</taxon>
        <taxon>Bacilli</taxon>
        <taxon>Bacillales</taxon>
        <taxon>Paenibacillaceae</taxon>
        <taxon>Aneurinibacillus group</taxon>
        <taxon>Ammoniphilus</taxon>
    </lineage>
</organism>
<proteinExistence type="predicted"/>
<reference evidence="1 2" key="1">
    <citation type="submission" date="2021-03" db="EMBL/GenBank/DDBJ databases">
        <title>Genomic Encyclopedia of Type Strains, Phase IV (KMG-IV): sequencing the most valuable type-strain genomes for metagenomic binning, comparative biology and taxonomic classification.</title>
        <authorList>
            <person name="Goeker M."/>
        </authorList>
    </citation>
    <scope>NUCLEOTIDE SEQUENCE [LARGE SCALE GENOMIC DNA]</scope>
    <source>
        <strain evidence="1 2">DSM 24738</strain>
    </source>
</reference>